<dbReference type="PANTHER" id="PTHR37976:SF1">
    <property type="entry name" value="PROTEIN CBG16926"/>
    <property type="match status" value="1"/>
</dbReference>
<dbReference type="EMBL" id="UYRR01003998">
    <property type="protein sequence ID" value="VDK20653.1"/>
    <property type="molecule type" value="Genomic_DNA"/>
</dbReference>
<organism evidence="2 3">
    <name type="scientific">Anisakis simplex</name>
    <name type="common">Herring worm</name>
    <dbReference type="NCBI Taxonomy" id="6269"/>
    <lineage>
        <taxon>Eukaryota</taxon>
        <taxon>Metazoa</taxon>
        <taxon>Ecdysozoa</taxon>
        <taxon>Nematoda</taxon>
        <taxon>Chromadorea</taxon>
        <taxon>Rhabditida</taxon>
        <taxon>Spirurina</taxon>
        <taxon>Ascaridomorpha</taxon>
        <taxon>Ascaridoidea</taxon>
        <taxon>Anisakidae</taxon>
        <taxon>Anisakis</taxon>
        <taxon>Anisakis simplex complex</taxon>
    </lineage>
</organism>
<reference evidence="2 3" key="1">
    <citation type="submission" date="2018-11" db="EMBL/GenBank/DDBJ databases">
        <authorList>
            <consortium name="Pathogen Informatics"/>
        </authorList>
    </citation>
    <scope>NUCLEOTIDE SEQUENCE [LARGE SCALE GENOMIC DNA]</scope>
</reference>
<protein>
    <submittedName>
        <fullName evidence="2">Uncharacterized protein</fullName>
    </submittedName>
</protein>
<evidence type="ECO:0000313" key="3">
    <source>
        <dbReference type="Proteomes" id="UP000267096"/>
    </source>
</evidence>
<dbReference type="PANTHER" id="PTHR37976">
    <property type="entry name" value="PROTEIN CBG16927"/>
    <property type="match status" value="1"/>
</dbReference>
<gene>
    <name evidence="2" type="ORF">ASIM_LOCUS2809</name>
</gene>
<dbReference type="OrthoDB" id="5775240at2759"/>
<dbReference type="Proteomes" id="UP000267096">
    <property type="component" value="Unassembled WGS sequence"/>
</dbReference>
<feature type="region of interest" description="Disordered" evidence="1">
    <location>
        <begin position="1"/>
        <end position="20"/>
    </location>
</feature>
<name>A0A3P6NWR8_ANISI</name>
<sequence>MLFEGGDSEQGAQLVQDPTKPNCYSIKGEAIVSEAIINDLTVYLAISTDADTSVPPESCHDADPETGCGGLGSWYY</sequence>
<proteinExistence type="predicted"/>
<accession>A0A3P6NWR8</accession>
<evidence type="ECO:0000256" key="1">
    <source>
        <dbReference type="SAM" id="MobiDB-lite"/>
    </source>
</evidence>
<keyword evidence="3" id="KW-1185">Reference proteome</keyword>
<dbReference type="AlphaFoldDB" id="A0A3P6NWR8"/>
<evidence type="ECO:0000313" key="2">
    <source>
        <dbReference type="EMBL" id="VDK20653.1"/>
    </source>
</evidence>